<gene>
    <name evidence="1" type="ORF">HanXRQr2_Chr01g0015171</name>
</gene>
<accession>A0A9K3JUQ7</accession>
<reference evidence="1" key="1">
    <citation type="journal article" date="2017" name="Nature">
        <title>The sunflower genome provides insights into oil metabolism, flowering and Asterid evolution.</title>
        <authorList>
            <person name="Badouin H."/>
            <person name="Gouzy J."/>
            <person name="Grassa C.J."/>
            <person name="Murat F."/>
            <person name="Staton S.E."/>
            <person name="Cottret L."/>
            <person name="Lelandais-Briere C."/>
            <person name="Owens G.L."/>
            <person name="Carrere S."/>
            <person name="Mayjonade B."/>
            <person name="Legrand L."/>
            <person name="Gill N."/>
            <person name="Kane N.C."/>
            <person name="Bowers J.E."/>
            <person name="Hubner S."/>
            <person name="Bellec A."/>
            <person name="Berard A."/>
            <person name="Berges H."/>
            <person name="Blanchet N."/>
            <person name="Boniface M.C."/>
            <person name="Brunel D."/>
            <person name="Catrice O."/>
            <person name="Chaidir N."/>
            <person name="Claudel C."/>
            <person name="Donnadieu C."/>
            <person name="Faraut T."/>
            <person name="Fievet G."/>
            <person name="Helmstetter N."/>
            <person name="King M."/>
            <person name="Knapp S.J."/>
            <person name="Lai Z."/>
            <person name="Le Paslier M.C."/>
            <person name="Lippi Y."/>
            <person name="Lorenzon L."/>
            <person name="Mandel J.R."/>
            <person name="Marage G."/>
            <person name="Marchand G."/>
            <person name="Marquand E."/>
            <person name="Bret-Mestries E."/>
            <person name="Morien E."/>
            <person name="Nambeesan S."/>
            <person name="Nguyen T."/>
            <person name="Pegot-Espagnet P."/>
            <person name="Pouilly N."/>
            <person name="Raftis F."/>
            <person name="Sallet E."/>
            <person name="Schiex T."/>
            <person name="Thomas J."/>
            <person name="Vandecasteele C."/>
            <person name="Vares D."/>
            <person name="Vear F."/>
            <person name="Vautrin S."/>
            <person name="Crespi M."/>
            <person name="Mangin B."/>
            <person name="Burke J.M."/>
            <person name="Salse J."/>
            <person name="Munos S."/>
            <person name="Vincourt P."/>
            <person name="Rieseberg L.H."/>
            <person name="Langlade N.B."/>
        </authorList>
    </citation>
    <scope>NUCLEOTIDE SEQUENCE</scope>
    <source>
        <tissue evidence="1">Leaves</tissue>
    </source>
</reference>
<dbReference type="Proteomes" id="UP000215914">
    <property type="component" value="Unassembled WGS sequence"/>
</dbReference>
<protein>
    <submittedName>
        <fullName evidence="1">Uncharacterized protein</fullName>
    </submittedName>
</protein>
<name>A0A9K3JUQ7_HELAN</name>
<comment type="caution">
    <text evidence="1">The sequence shown here is derived from an EMBL/GenBank/DDBJ whole genome shotgun (WGS) entry which is preliminary data.</text>
</comment>
<reference evidence="1" key="2">
    <citation type="submission" date="2020-06" db="EMBL/GenBank/DDBJ databases">
        <title>Helianthus annuus Genome sequencing and assembly Release 2.</title>
        <authorList>
            <person name="Gouzy J."/>
            <person name="Langlade N."/>
            <person name="Munos S."/>
        </authorList>
    </citation>
    <scope>NUCLEOTIDE SEQUENCE</scope>
    <source>
        <tissue evidence="1">Leaves</tissue>
    </source>
</reference>
<evidence type="ECO:0000313" key="1">
    <source>
        <dbReference type="EMBL" id="KAF5821536.1"/>
    </source>
</evidence>
<evidence type="ECO:0000313" key="2">
    <source>
        <dbReference type="Proteomes" id="UP000215914"/>
    </source>
</evidence>
<dbReference type="EMBL" id="MNCJ02000316">
    <property type="protein sequence ID" value="KAF5821536.1"/>
    <property type="molecule type" value="Genomic_DNA"/>
</dbReference>
<sequence>MVVVDKPKLLGFWDVVAEKDTWDHELSKGRVSTIVDPLHRYLHRLIASSITTRGKSKEWCTCEDLFFFYCFVYKRSCALVHSLAHYFTSANHQQEHKKLYGGAYVIVIAHLFGYHPHADP</sequence>
<keyword evidence="2" id="KW-1185">Reference proteome</keyword>
<dbReference type="Gramene" id="mRNA:HanXRQr2_Chr01g0015171">
    <property type="protein sequence ID" value="mRNA:HanXRQr2_Chr01g0015171"/>
    <property type="gene ID" value="HanXRQr2_Chr01g0015171"/>
</dbReference>
<proteinExistence type="predicted"/>
<dbReference type="AlphaFoldDB" id="A0A9K3JUQ7"/>
<organism evidence="1 2">
    <name type="scientific">Helianthus annuus</name>
    <name type="common">Common sunflower</name>
    <dbReference type="NCBI Taxonomy" id="4232"/>
    <lineage>
        <taxon>Eukaryota</taxon>
        <taxon>Viridiplantae</taxon>
        <taxon>Streptophyta</taxon>
        <taxon>Embryophyta</taxon>
        <taxon>Tracheophyta</taxon>
        <taxon>Spermatophyta</taxon>
        <taxon>Magnoliopsida</taxon>
        <taxon>eudicotyledons</taxon>
        <taxon>Gunneridae</taxon>
        <taxon>Pentapetalae</taxon>
        <taxon>asterids</taxon>
        <taxon>campanulids</taxon>
        <taxon>Asterales</taxon>
        <taxon>Asteraceae</taxon>
        <taxon>Asteroideae</taxon>
        <taxon>Heliantheae alliance</taxon>
        <taxon>Heliantheae</taxon>
        <taxon>Helianthus</taxon>
    </lineage>
</organism>